<evidence type="ECO:0000256" key="9">
    <source>
        <dbReference type="ARBA" id="ARBA00023128"/>
    </source>
</evidence>
<evidence type="ECO:0000313" key="12">
    <source>
        <dbReference type="Proteomes" id="UP000734854"/>
    </source>
</evidence>
<dbReference type="PANTHER" id="PTHR43016:SF13">
    <property type="entry name" value="PRESEQUENCE PROTEASE, MITOCHONDRIAL"/>
    <property type="match status" value="1"/>
</dbReference>
<dbReference type="GO" id="GO:0009507">
    <property type="term" value="C:chloroplast"/>
    <property type="evidence" value="ECO:0007669"/>
    <property type="project" value="TreeGrafter"/>
</dbReference>
<dbReference type="PANTHER" id="PTHR43016">
    <property type="entry name" value="PRESEQUENCE PROTEASE"/>
    <property type="match status" value="1"/>
</dbReference>
<dbReference type="InterPro" id="IPR007863">
    <property type="entry name" value="Peptidase_M16_C"/>
</dbReference>
<comment type="cofactor">
    <cofactor evidence="1">
        <name>Zn(2+)</name>
        <dbReference type="ChEBI" id="CHEBI:29105"/>
    </cofactor>
</comment>
<evidence type="ECO:0000256" key="3">
    <source>
        <dbReference type="ARBA" id="ARBA00007575"/>
    </source>
</evidence>
<evidence type="ECO:0000313" key="11">
    <source>
        <dbReference type="EMBL" id="KAG6468251.1"/>
    </source>
</evidence>
<dbReference type="GO" id="GO:0016485">
    <property type="term" value="P:protein processing"/>
    <property type="evidence" value="ECO:0007669"/>
    <property type="project" value="TreeGrafter"/>
</dbReference>
<dbReference type="SUPFAM" id="SSF63411">
    <property type="entry name" value="LuxS/MPP-like metallohydrolase"/>
    <property type="match status" value="2"/>
</dbReference>
<dbReference type="GO" id="GO:0004222">
    <property type="term" value="F:metalloendopeptidase activity"/>
    <property type="evidence" value="ECO:0007669"/>
    <property type="project" value="TreeGrafter"/>
</dbReference>
<keyword evidence="4" id="KW-0645">Protease</keyword>
<dbReference type="FunFam" id="3.30.830.10:FF:000009">
    <property type="entry name" value="Presequence protease, mitochondrial"/>
    <property type="match status" value="1"/>
</dbReference>
<organism evidence="11 12">
    <name type="scientific">Zingiber officinale</name>
    <name type="common">Ginger</name>
    <name type="synonym">Amomum zingiber</name>
    <dbReference type="NCBI Taxonomy" id="94328"/>
    <lineage>
        <taxon>Eukaryota</taxon>
        <taxon>Viridiplantae</taxon>
        <taxon>Streptophyta</taxon>
        <taxon>Embryophyta</taxon>
        <taxon>Tracheophyta</taxon>
        <taxon>Spermatophyta</taxon>
        <taxon>Magnoliopsida</taxon>
        <taxon>Liliopsida</taxon>
        <taxon>Zingiberales</taxon>
        <taxon>Zingiberaceae</taxon>
        <taxon>Zingiber</taxon>
    </lineage>
</organism>
<name>A0A8J5BZE3_ZINOF</name>
<evidence type="ECO:0000256" key="2">
    <source>
        <dbReference type="ARBA" id="ARBA00004173"/>
    </source>
</evidence>
<accession>A0A8J5BZE3</accession>
<dbReference type="InterPro" id="IPR011249">
    <property type="entry name" value="Metalloenz_LuxS/M16"/>
</dbReference>
<sequence length="415" mass="46800">MERGALLRSLSCSTTACKRLLFSPLSSSRLFSSNLRRPRQRPKQPRAMPSAGCPLFSLPLRLGRSFSLTSIRAVSTSPSPVSRETDRRNDVAEKFGFEIISEQTIDECISTAVLYRHKKTVDKAMTFLWRTTYQGFYNLVDVYLDAVFFPKCIEDVQIFQQEGVVFNEMKGIYSQPDNILGRVTQQALFPENIYGVDSGGDPRVIPKLHLKNSSFLDHLLLGTSASPLRRILLESGLEDAIVGGGIEDELLQPKFSIGLKGVSEDDIDKVEQLITQTFKNLIEEGFTPEAVEASMNTIDFSLRENNTGSLPRGFSLMLRSIDKWIYDLNPFEPLRYEKPLQSLKARIAEQGSKAVFYPLLEKFILNNPHCVTVEMQPDLDKASRDEEDEKAILKKVKASMTEEDLAELARDTQDL</sequence>
<feature type="domain" description="Peptidase M16 C-terminal" evidence="10">
    <location>
        <begin position="214"/>
        <end position="296"/>
    </location>
</feature>
<evidence type="ECO:0000256" key="6">
    <source>
        <dbReference type="ARBA" id="ARBA00022801"/>
    </source>
</evidence>
<reference evidence="11 12" key="1">
    <citation type="submission" date="2020-08" db="EMBL/GenBank/DDBJ databases">
        <title>Plant Genome Project.</title>
        <authorList>
            <person name="Zhang R.-G."/>
        </authorList>
    </citation>
    <scope>NUCLEOTIDE SEQUENCE [LARGE SCALE GENOMIC DNA]</scope>
    <source>
        <tissue evidence="11">Rhizome</tissue>
    </source>
</reference>
<dbReference type="AlphaFoldDB" id="A0A8J5BZE3"/>
<dbReference type="EMBL" id="JACMSC010000022">
    <property type="protein sequence ID" value="KAG6468251.1"/>
    <property type="molecule type" value="Genomic_DNA"/>
</dbReference>
<evidence type="ECO:0000256" key="8">
    <source>
        <dbReference type="ARBA" id="ARBA00023049"/>
    </source>
</evidence>
<dbReference type="GO" id="GO:0005739">
    <property type="term" value="C:mitochondrion"/>
    <property type="evidence" value="ECO:0007669"/>
    <property type="project" value="UniProtKB-SubCell"/>
</dbReference>
<proteinExistence type="inferred from homology"/>
<evidence type="ECO:0000256" key="5">
    <source>
        <dbReference type="ARBA" id="ARBA00022723"/>
    </source>
</evidence>
<keyword evidence="5" id="KW-0479">Metal-binding</keyword>
<comment type="caution">
    <text evidence="11">The sequence shown here is derived from an EMBL/GenBank/DDBJ whole genome shotgun (WGS) entry which is preliminary data.</text>
</comment>
<dbReference type="Proteomes" id="UP000734854">
    <property type="component" value="Unassembled WGS sequence"/>
</dbReference>
<comment type="similarity">
    <text evidence="3">Belongs to the peptidase M16 family. PreP subfamily.</text>
</comment>
<dbReference type="Pfam" id="PF05193">
    <property type="entry name" value="Peptidase_M16_C"/>
    <property type="match status" value="1"/>
</dbReference>
<protein>
    <recommendedName>
        <fullName evidence="10">Peptidase M16 C-terminal domain-containing protein</fullName>
    </recommendedName>
</protein>
<keyword evidence="7" id="KW-0862">Zinc</keyword>
<dbReference type="GO" id="GO:0046872">
    <property type="term" value="F:metal ion binding"/>
    <property type="evidence" value="ECO:0007669"/>
    <property type="project" value="UniProtKB-KW"/>
</dbReference>
<keyword evidence="8" id="KW-0482">Metalloprotease</keyword>
<evidence type="ECO:0000256" key="4">
    <source>
        <dbReference type="ARBA" id="ARBA00022670"/>
    </source>
</evidence>
<comment type="subcellular location">
    <subcellularLocation>
        <location evidence="2">Mitochondrion</location>
    </subcellularLocation>
</comment>
<evidence type="ECO:0000256" key="7">
    <source>
        <dbReference type="ARBA" id="ARBA00022833"/>
    </source>
</evidence>
<dbReference type="Gene3D" id="3.30.830.10">
    <property type="entry name" value="Metalloenzyme, LuxS/M16 peptidase-like"/>
    <property type="match status" value="2"/>
</dbReference>
<evidence type="ECO:0000256" key="1">
    <source>
        <dbReference type="ARBA" id="ARBA00001947"/>
    </source>
</evidence>
<keyword evidence="6" id="KW-0378">Hydrolase</keyword>
<evidence type="ECO:0000259" key="10">
    <source>
        <dbReference type="Pfam" id="PF05193"/>
    </source>
</evidence>
<keyword evidence="9" id="KW-0496">Mitochondrion</keyword>
<gene>
    <name evidence="11" type="ORF">ZIOFF_072824</name>
</gene>
<keyword evidence="12" id="KW-1185">Reference proteome</keyword>